<name>A0ABY3SHN0_9BACL</name>
<dbReference type="Proteomes" id="UP001649230">
    <property type="component" value="Chromosome"/>
</dbReference>
<reference evidence="1 2" key="1">
    <citation type="journal article" date="2024" name="Int. J. Syst. Evol. Microbiol.">
        <title>Paenibacillus hexagrammi sp. nov., a novel bacterium isolated from the gut content of Hexagrammos agrammus.</title>
        <authorList>
            <person name="Jung H.K."/>
            <person name="Kim D.G."/>
            <person name="Zin H."/>
            <person name="Park J."/>
            <person name="Jung H."/>
            <person name="Kim Y.O."/>
            <person name="Kong H.J."/>
            <person name="Kim J.W."/>
            <person name="Kim Y.S."/>
        </authorList>
    </citation>
    <scope>NUCLEOTIDE SEQUENCE [LARGE SCALE GENOMIC DNA]</scope>
    <source>
        <strain evidence="1 2">YPD9-1</strain>
    </source>
</reference>
<keyword evidence="2" id="KW-1185">Reference proteome</keyword>
<sequence length="194" mass="21916">MTKTRRSKSAKNSRLTVSALQKAARLMLPFYRRVVLSKTFADRWAKAVRKADVAEMDRMLQSVIGKVPLASLSSNAIGYFISFPLSSPIYPITNATSIRPGQVQFTFSSPIHRAIAKAVFPLYWEIASNTPFAALIVQAIHRKNKAFLNRLIRSVVPSRRLVKLEFEPSGLALGFKYPASKYIYYNEVFLELDL</sequence>
<dbReference type="RefSeq" id="WP_235119894.1">
    <property type="nucleotide sequence ID" value="NZ_CP090978.1"/>
</dbReference>
<evidence type="ECO:0000313" key="2">
    <source>
        <dbReference type="Proteomes" id="UP001649230"/>
    </source>
</evidence>
<protein>
    <submittedName>
        <fullName evidence="1">Uncharacterized protein</fullName>
    </submittedName>
</protein>
<accession>A0ABY3SHN0</accession>
<organism evidence="1 2">
    <name type="scientific">Paenibacillus hexagrammi</name>
    <dbReference type="NCBI Taxonomy" id="2908839"/>
    <lineage>
        <taxon>Bacteria</taxon>
        <taxon>Bacillati</taxon>
        <taxon>Bacillota</taxon>
        <taxon>Bacilli</taxon>
        <taxon>Bacillales</taxon>
        <taxon>Paenibacillaceae</taxon>
        <taxon>Paenibacillus</taxon>
    </lineage>
</organism>
<dbReference type="EMBL" id="CP090978">
    <property type="protein sequence ID" value="UJF33524.1"/>
    <property type="molecule type" value="Genomic_DNA"/>
</dbReference>
<gene>
    <name evidence="1" type="ORF">L0M14_29175</name>
</gene>
<proteinExistence type="predicted"/>
<evidence type="ECO:0000313" key="1">
    <source>
        <dbReference type="EMBL" id="UJF33524.1"/>
    </source>
</evidence>